<reference evidence="1 2" key="1">
    <citation type="submission" date="2018-07" db="EMBL/GenBank/DDBJ databases">
        <title>Genomic Encyclopedia of Type Strains, Phase III (KMG-III): the genomes of soil and plant-associated and newly described type strains.</title>
        <authorList>
            <person name="Whitman W."/>
        </authorList>
    </citation>
    <scope>NUCLEOTIDE SEQUENCE [LARGE SCALE GENOMIC DNA]</scope>
    <source>
        <strain evidence="1 2">CECT 7731</strain>
    </source>
</reference>
<dbReference type="OrthoDB" id="9820339at2"/>
<dbReference type="EMBL" id="QPJQ01000020">
    <property type="protein sequence ID" value="RCX00952.1"/>
    <property type="molecule type" value="Genomic_DNA"/>
</dbReference>
<evidence type="ECO:0000313" key="2">
    <source>
        <dbReference type="Proteomes" id="UP000253506"/>
    </source>
</evidence>
<dbReference type="AlphaFoldDB" id="A0A368ZVC3"/>
<name>A0A368ZVC3_9GAMM</name>
<gene>
    <name evidence="1" type="ORF">DFP77_12028</name>
</gene>
<proteinExistence type="predicted"/>
<protein>
    <submittedName>
        <fullName evidence="1">Uncharacterized protein</fullName>
    </submittedName>
</protein>
<evidence type="ECO:0000313" key="1">
    <source>
        <dbReference type="EMBL" id="RCX00952.1"/>
    </source>
</evidence>
<dbReference type="Proteomes" id="UP000253506">
    <property type="component" value="Unassembled WGS sequence"/>
</dbReference>
<dbReference type="RefSeq" id="WP_147270556.1">
    <property type="nucleotide sequence ID" value="NZ_JBQDNF010000022.1"/>
</dbReference>
<organism evidence="1 2">
    <name type="scientific">Marinomonas foliarum</name>
    <dbReference type="NCBI Taxonomy" id="491950"/>
    <lineage>
        <taxon>Bacteria</taxon>
        <taxon>Pseudomonadati</taxon>
        <taxon>Pseudomonadota</taxon>
        <taxon>Gammaproteobacteria</taxon>
        <taxon>Oceanospirillales</taxon>
        <taxon>Oceanospirillaceae</taxon>
        <taxon>Marinomonas</taxon>
    </lineage>
</organism>
<sequence length="281" mass="31982">MEPVNLPIHFGNLQGKHEINSDSLLVLIESYKEIAALFGLDVEIQIGIPEEGGWKTTLAVTGVVISFIGINPISILLTGETSEEWAKKGREFIIQKVNEFVTTEAAELPDELPRDCIKSKNKIYRQFQNDKCIDSFRMGSFPPIPKNNFYLYIKKLPDEEHIYLGETDITVSSPDWKGKRSWRGKIEIVEDTESAFAFDKDLTGKFWEKVKIDALPLHTKDVMRVQLVKRPTNKVKYLVIRVLSYNDEVIDLPIEDDSIRRIYGIAASLPATEEPTQLSLL</sequence>
<comment type="caution">
    <text evidence="1">The sequence shown here is derived from an EMBL/GenBank/DDBJ whole genome shotgun (WGS) entry which is preliminary data.</text>
</comment>
<accession>A0A368ZVC3</accession>